<dbReference type="PROSITE" id="PS51257">
    <property type="entry name" value="PROKAR_LIPOPROTEIN"/>
    <property type="match status" value="1"/>
</dbReference>
<gene>
    <name evidence="2" type="ORF">Nepgr_023100</name>
</gene>
<accession>A0AAD3T034</accession>
<organism evidence="2 3">
    <name type="scientific">Nepenthes gracilis</name>
    <name type="common">Slender pitcher plant</name>
    <dbReference type="NCBI Taxonomy" id="150966"/>
    <lineage>
        <taxon>Eukaryota</taxon>
        <taxon>Viridiplantae</taxon>
        <taxon>Streptophyta</taxon>
        <taxon>Embryophyta</taxon>
        <taxon>Tracheophyta</taxon>
        <taxon>Spermatophyta</taxon>
        <taxon>Magnoliopsida</taxon>
        <taxon>eudicotyledons</taxon>
        <taxon>Gunneridae</taxon>
        <taxon>Pentapetalae</taxon>
        <taxon>Caryophyllales</taxon>
        <taxon>Nepenthaceae</taxon>
        <taxon>Nepenthes</taxon>
    </lineage>
</organism>
<keyword evidence="1" id="KW-1133">Transmembrane helix</keyword>
<dbReference type="EMBL" id="BSYO01000023">
    <property type="protein sequence ID" value="GMH21258.1"/>
    <property type="molecule type" value="Genomic_DNA"/>
</dbReference>
<proteinExistence type="predicted"/>
<name>A0AAD3T034_NEPGR</name>
<keyword evidence="1" id="KW-0812">Transmembrane</keyword>
<evidence type="ECO:0000256" key="1">
    <source>
        <dbReference type="SAM" id="Phobius"/>
    </source>
</evidence>
<dbReference type="Proteomes" id="UP001279734">
    <property type="component" value="Unassembled WGS sequence"/>
</dbReference>
<evidence type="ECO:0000313" key="3">
    <source>
        <dbReference type="Proteomes" id="UP001279734"/>
    </source>
</evidence>
<sequence>MLVQMKGCCWIWNAQLLATDPLFCWLMAMLSAGCIRLNASADVVMGSIAELVGFWVGLDGPLSAVIFGSLSAVLLATGQLLSD</sequence>
<comment type="caution">
    <text evidence="2">The sequence shown here is derived from an EMBL/GenBank/DDBJ whole genome shotgun (WGS) entry which is preliminary data.</text>
</comment>
<reference evidence="2" key="1">
    <citation type="submission" date="2023-05" db="EMBL/GenBank/DDBJ databases">
        <title>Nepenthes gracilis genome sequencing.</title>
        <authorList>
            <person name="Fukushima K."/>
        </authorList>
    </citation>
    <scope>NUCLEOTIDE SEQUENCE</scope>
    <source>
        <strain evidence="2">SING2019-196</strain>
    </source>
</reference>
<evidence type="ECO:0000313" key="2">
    <source>
        <dbReference type="EMBL" id="GMH21258.1"/>
    </source>
</evidence>
<keyword evidence="1" id="KW-0472">Membrane</keyword>
<feature type="transmembrane region" description="Helical" evidence="1">
    <location>
        <begin position="62"/>
        <end position="81"/>
    </location>
</feature>
<protein>
    <submittedName>
        <fullName evidence="2">Uncharacterized protein</fullName>
    </submittedName>
</protein>
<dbReference type="AlphaFoldDB" id="A0AAD3T034"/>
<keyword evidence="3" id="KW-1185">Reference proteome</keyword>